<dbReference type="EMBL" id="VULR01000006">
    <property type="protein sequence ID" value="MSS43157.1"/>
    <property type="molecule type" value="Genomic_DNA"/>
</dbReference>
<dbReference type="AlphaFoldDB" id="A0A844FGJ2"/>
<comment type="caution">
    <text evidence="1">The sequence shown here is derived from an EMBL/GenBank/DDBJ whole genome shotgun (WGS) entry which is preliminary data.</text>
</comment>
<protein>
    <submittedName>
        <fullName evidence="1">Phage portal protein</fullName>
    </submittedName>
</protein>
<name>A0A844FGJ2_9FIRM</name>
<evidence type="ECO:0000313" key="1">
    <source>
        <dbReference type="EMBL" id="MSS43157.1"/>
    </source>
</evidence>
<dbReference type="InterPro" id="IPR006427">
    <property type="entry name" value="Portal_HK97"/>
</dbReference>
<dbReference type="RefSeq" id="WP_154483842.1">
    <property type="nucleotide sequence ID" value="NZ_VULR01000006.1"/>
</dbReference>
<proteinExistence type="predicted"/>
<dbReference type="Proteomes" id="UP000462760">
    <property type="component" value="Unassembled WGS sequence"/>
</dbReference>
<dbReference type="NCBIfam" id="TIGR01537">
    <property type="entry name" value="portal_HK97"/>
    <property type="match status" value="1"/>
</dbReference>
<accession>A0A844FGJ2</accession>
<sequence>MGIVNIIQNGMKRLFNIKNETEIYDINSEEVYKMLTGGNTGENLSEITYFTCIKMLSESLGKLTLKFYKETEKGVIKGNDNQVYRLLKVRPNPYMTPSIFWSTIEFNRNHYGNAYVWARWFKGRLIDLWILDSRNVKIVVDNEGILGNINAIYYSYNDSQTGKEYVFSEKEILHFKTGVSKDGITGLAIQDILKTSMEGNKASQNFMNELYKSGLTAKAALEYTGDLDEKAKRRLVKGFEDFANGANNAGKIVPVPLGMKLIPLDIKLTDSQFFELKKYSSLQIAAAFGIKPNHLNNYEKSSYANSEMQNLSFYTDTLLFILKQYEEEISYKLLTEEEQLEGFYFKFNVNSILRADMKTQMESLAIGVNNGIYAPNEARSYLDLPKDESGDNLMANGNYIPLSMLGKQYEKGGD</sequence>
<evidence type="ECO:0000313" key="2">
    <source>
        <dbReference type="Proteomes" id="UP000462760"/>
    </source>
</evidence>
<dbReference type="OrthoDB" id="9765386at2"/>
<dbReference type="InterPro" id="IPR006944">
    <property type="entry name" value="Phage/GTA_portal"/>
</dbReference>
<organism evidence="1 2">
    <name type="scientific">Anaerosalibacter bizertensis</name>
    <dbReference type="NCBI Taxonomy" id="932217"/>
    <lineage>
        <taxon>Bacteria</taxon>
        <taxon>Bacillati</taxon>
        <taxon>Bacillota</taxon>
        <taxon>Tissierellia</taxon>
        <taxon>Tissierellales</taxon>
        <taxon>Sporanaerobacteraceae</taxon>
        <taxon>Anaerosalibacter</taxon>
    </lineage>
</organism>
<dbReference type="Pfam" id="PF04860">
    <property type="entry name" value="Phage_portal"/>
    <property type="match status" value="1"/>
</dbReference>
<reference evidence="1 2" key="1">
    <citation type="submission" date="2019-08" db="EMBL/GenBank/DDBJ databases">
        <title>In-depth cultivation of the pig gut microbiome towards novel bacterial diversity and tailored functional studies.</title>
        <authorList>
            <person name="Wylensek D."/>
            <person name="Hitch T.C.A."/>
            <person name="Clavel T."/>
        </authorList>
    </citation>
    <scope>NUCLEOTIDE SEQUENCE [LARGE SCALE GENOMIC DNA]</scope>
    <source>
        <strain evidence="1 2">Med78-601-WT-4W-RMD-3</strain>
    </source>
</reference>
<gene>
    <name evidence="1" type="ORF">FYJ27_05350</name>
</gene>